<dbReference type="EMBL" id="JBHULB010000022">
    <property type="protein sequence ID" value="MFD2588081.1"/>
    <property type="molecule type" value="Genomic_DNA"/>
</dbReference>
<comment type="caution">
    <text evidence="2">The sequence shown here is derived from an EMBL/GenBank/DDBJ whole genome shotgun (WGS) entry which is preliminary data.</text>
</comment>
<keyword evidence="3" id="KW-1185">Reference proteome</keyword>
<protein>
    <recommendedName>
        <fullName evidence="1">C883-1060-like ketoreductase domain-containing protein</fullName>
    </recommendedName>
</protein>
<evidence type="ECO:0000313" key="2">
    <source>
        <dbReference type="EMBL" id="MFD2588081.1"/>
    </source>
</evidence>
<dbReference type="SUPFAM" id="SSF51735">
    <property type="entry name" value="NAD(P)-binding Rossmann-fold domains"/>
    <property type="match status" value="1"/>
</dbReference>
<feature type="non-terminal residue" evidence="2">
    <location>
        <position position="213"/>
    </location>
</feature>
<sequence>KQAVEDWFYVPRWKRAELPTQEAATTAKYKYLVFQDSVGIANQLIPALETLGHQVVTVEAGKGYKRNGDHHYEIEADNKEDYKALFEGLSELGDLPERILHLWGVNPLDQHKDYNQETIELAQKLGYYSMVSIAQAYGELSTVQDLKVFVITNNMQEAIGGDLTSPEKSTVLGPVKVIPQEYSNIKCKSIDVDLNASNTSIFVEQLLTELSGA</sequence>
<feature type="non-terminal residue" evidence="2">
    <location>
        <position position="1"/>
    </location>
</feature>
<evidence type="ECO:0000313" key="3">
    <source>
        <dbReference type="Proteomes" id="UP001597526"/>
    </source>
</evidence>
<dbReference type="RefSeq" id="WP_377767622.1">
    <property type="nucleotide sequence ID" value="NZ_JBHULB010000022.1"/>
</dbReference>
<name>A0ABW5MZ49_9FLAO</name>
<dbReference type="InterPro" id="IPR049490">
    <property type="entry name" value="C883_1060-like_KR_N"/>
</dbReference>
<organism evidence="2 3">
    <name type="scientific">Croceitalea marina</name>
    <dbReference type="NCBI Taxonomy" id="1775166"/>
    <lineage>
        <taxon>Bacteria</taxon>
        <taxon>Pseudomonadati</taxon>
        <taxon>Bacteroidota</taxon>
        <taxon>Flavobacteriia</taxon>
        <taxon>Flavobacteriales</taxon>
        <taxon>Flavobacteriaceae</taxon>
        <taxon>Croceitalea</taxon>
    </lineage>
</organism>
<feature type="domain" description="C883-1060-like ketoreductase" evidence="1">
    <location>
        <begin position="33"/>
        <end position="206"/>
    </location>
</feature>
<accession>A0ABW5MZ49</accession>
<dbReference type="Proteomes" id="UP001597526">
    <property type="component" value="Unassembled WGS sequence"/>
</dbReference>
<dbReference type="Gene3D" id="3.40.50.720">
    <property type="entry name" value="NAD(P)-binding Rossmann-like Domain"/>
    <property type="match status" value="1"/>
</dbReference>
<evidence type="ECO:0000259" key="1">
    <source>
        <dbReference type="Pfam" id="PF21394"/>
    </source>
</evidence>
<dbReference type="Pfam" id="PF21394">
    <property type="entry name" value="Beta-ketacyl_N"/>
    <property type="match status" value="1"/>
</dbReference>
<dbReference type="InterPro" id="IPR036291">
    <property type="entry name" value="NAD(P)-bd_dom_sf"/>
</dbReference>
<proteinExistence type="predicted"/>
<reference evidence="3" key="1">
    <citation type="journal article" date="2019" name="Int. J. Syst. Evol. Microbiol.">
        <title>The Global Catalogue of Microorganisms (GCM) 10K type strain sequencing project: providing services to taxonomists for standard genome sequencing and annotation.</title>
        <authorList>
            <consortium name="The Broad Institute Genomics Platform"/>
            <consortium name="The Broad Institute Genome Sequencing Center for Infectious Disease"/>
            <person name="Wu L."/>
            <person name="Ma J."/>
        </authorList>
    </citation>
    <scope>NUCLEOTIDE SEQUENCE [LARGE SCALE GENOMIC DNA]</scope>
    <source>
        <strain evidence="3">KCTC 52368</strain>
    </source>
</reference>
<gene>
    <name evidence="2" type="ORF">ACFSQJ_14135</name>
</gene>